<feature type="domain" description="N-acetyltransferase" evidence="1">
    <location>
        <begin position="7"/>
        <end position="157"/>
    </location>
</feature>
<keyword evidence="2" id="KW-0808">Transferase</keyword>
<keyword evidence="3" id="KW-1185">Reference proteome</keyword>
<dbReference type="InterPro" id="IPR016181">
    <property type="entry name" value="Acyl_CoA_acyltransferase"/>
</dbReference>
<dbReference type="Gene3D" id="3.40.630.30">
    <property type="match status" value="1"/>
</dbReference>
<evidence type="ECO:0000259" key="1">
    <source>
        <dbReference type="PROSITE" id="PS51186"/>
    </source>
</evidence>
<name>A0ABV2T4Y7_9BACT</name>
<sequence length="177" mass="19303">MGIVTAITIREEIKADQEAVFNINEQAFGRKEEALLVDRLRDSTAFIPALSLVAIYENKLIGHILFTRISITAAGQREATALALAPLAVLPEYQKIGAGTLLVEKGLAKAARLGYNAVIVLGHAHYYPRFGFVPAEKWNITAPFEVPAAAFMGKELFPHALDHITGVVTYAPEFEIS</sequence>
<dbReference type="PROSITE" id="PS51186">
    <property type="entry name" value="GNAT"/>
    <property type="match status" value="1"/>
</dbReference>
<dbReference type="Pfam" id="PF00583">
    <property type="entry name" value="Acetyltransf_1"/>
    <property type="match status" value="1"/>
</dbReference>
<protein>
    <submittedName>
        <fullName evidence="2">N-acetyltransferase</fullName>
        <ecNumber evidence="2">2.3.1.-</ecNumber>
    </submittedName>
</protein>
<dbReference type="Proteomes" id="UP001549749">
    <property type="component" value="Unassembled WGS sequence"/>
</dbReference>
<organism evidence="2 3">
    <name type="scientific">Chitinophaga defluvii</name>
    <dbReference type="NCBI Taxonomy" id="3163343"/>
    <lineage>
        <taxon>Bacteria</taxon>
        <taxon>Pseudomonadati</taxon>
        <taxon>Bacteroidota</taxon>
        <taxon>Chitinophagia</taxon>
        <taxon>Chitinophagales</taxon>
        <taxon>Chitinophagaceae</taxon>
        <taxon>Chitinophaga</taxon>
    </lineage>
</organism>
<dbReference type="EMBL" id="JBEXAC010000001">
    <property type="protein sequence ID" value="MET6998086.1"/>
    <property type="molecule type" value="Genomic_DNA"/>
</dbReference>
<evidence type="ECO:0000313" key="3">
    <source>
        <dbReference type="Proteomes" id="UP001549749"/>
    </source>
</evidence>
<comment type="caution">
    <text evidence="2">The sequence shown here is derived from an EMBL/GenBank/DDBJ whole genome shotgun (WGS) entry which is preliminary data.</text>
</comment>
<dbReference type="EC" id="2.3.1.-" evidence="2"/>
<keyword evidence="2" id="KW-0012">Acyltransferase</keyword>
<evidence type="ECO:0000313" key="2">
    <source>
        <dbReference type="EMBL" id="MET6998086.1"/>
    </source>
</evidence>
<dbReference type="GO" id="GO:0016746">
    <property type="term" value="F:acyltransferase activity"/>
    <property type="evidence" value="ECO:0007669"/>
    <property type="project" value="UniProtKB-KW"/>
</dbReference>
<accession>A0ABV2T4Y7</accession>
<proteinExistence type="predicted"/>
<gene>
    <name evidence="2" type="ORF">ABR189_11925</name>
</gene>
<dbReference type="InterPro" id="IPR000182">
    <property type="entry name" value="GNAT_dom"/>
</dbReference>
<reference evidence="2 3" key="1">
    <citation type="submission" date="2024-06" db="EMBL/GenBank/DDBJ databases">
        <title>Chitinophaga defluvii sp. nov., isolated from municipal sewage.</title>
        <authorList>
            <person name="Zhang L."/>
        </authorList>
    </citation>
    <scope>NUCLEOTIDE SEQUENCE [LARGE SCALE GENOMIC DNA]</scope>
    <source>
        <strain evidence="2 3">H8</strain>
    </source>
</reference>
<dbReference type="SUPFAM" id="SSF55729">
    <property type="entry name" value="Acyl-CoA N-acyltransferases (Nat)"/>
    <property type="match status" value="1"/>
</dbReference>
<dbReference type="RefSeq" id="WP_354660721.1">
    <property type="nucleotide sequence ID" value="NZ_JBEXAC010000001.1"/>
</dbReference>